<organism evidence="1 2">
    <name type="scientific">Pandoraea anhela</name>
    <dbReference type="NCBI Taxonomy" id="2508295"/>
    <lineage>
        <taxon>Bacteria</taxon>
        <taxon>Pseudomonadati</taxon>
        <taxon>Pseudomonadota</taxon>
        <taxon>Betaproteobacteria</taxon>
        <taxon>Burkholderiales</taxon>
        <taxon>Burkholderiaceae</taxon>
        <taxon>Pandoraea</taxon>
    </lineage>
</organism>
<proteinExistence type="predicted"/>
<evidence type="ECO:0000313" key="1">
    <source>
        <dbReference type="EMBL" id="VVD59763.1"/>
    </source>
</evidence>
<sequence length="188" mass="21535">MPMNTWKKYWDLRTRECPCDVHFVEWLESVGLSGARIYHFGTGGHHHVGVECAQAHLNNTVLGITASAKEYKSYIDLVTRRPEISKTYVAYFGDIYTSHPALLPMFDVVTLFHLCEFRDESNSRYGAMTDESLLDLFARHIAPHGHLLFYKGSSAYQLAMPIIANWSKDPTFVEIGDFKTLRIFQRIG</sequence>
<reference evidence="1 2" key="1">
    <citation type="submission" date="2019-08" db="EMBL/GenBank/DDBJ databases">
        <authorList>
            <person name="Peeters C."/>
        </authorList>
    </citation>
    <scope>NUCLEOTIDE SEQUENCE [LARGE SCALE GENOMIC DNA]</scope>
    <source>
        <strain evidence="1 2">LMG 31108</strain>
    </source>
</reference>
<protein>
    <recommendedName>
        <fullName evidence="3">Class I SAM-dependent methyltransferase</fullName>
    </recommendedName>
</protein>
<gene>
    <name evidence="1" type="ORF">PAN31108_00045</name>
</gene>
<dbReference type="Proteomes" id="UP000406256">
    <property type="component" value="Unassembled WGS sequence"/>
</dbReference>
<evidence type="ECO:0008006" key="3">
    <source>
        <dbReference type="Google" id="ProtNLM"/>
    </source>
</evidence>
<dbReference type="AlphaFoldDB" id="A0A5E4RAG1"/>
<name>A0A5E4RAG1_9BURK</name>
<keyword evidence="2" id="KW-1185">Reference proteome</keyword>
<evidence type="ECO:0000313" key="2">
    <source>
        <dbReference type="Proteomes" id="UP000406256"/>
    </source>
</evidence>
<dbReference type="EMBL" id="CABPSB010000001">
    <property type="protein sequence ID" value="VVD59763.1"/>
    <property type="molecule type" value="Genomic_DNA"/>
</dbReference>
<accession>A0A5E4RAG1</accession>